<reference evidence="3" key="2">
    <citation type="journal article" date="2018" name="Plant J.">
        <title>The Sorghum bicolor reference genome: improved assembly, gene annotations, a transcriptome atlas, and signatures of genome organization.</title>
        <authorList>
            <person name="McCormick R.F."/>
            <person name="Truong S.K."/>
            <person name="Sreedasyam A."/>
            <person name="Jenkins J."/>
            <person name="Shu S."/>
            <person name="Sims D."/>
            <person name="Kennedy M."/>
            <person name="Amirebrahimi M."/>
            <person name="Weers B.D."/>
            <person name="McKinley B."/>
            <person name="Mattison A."/>
            <person name="Morishige D.T."/>
            <person name="Grimwood J."/>
            <person name="Schmutz J."/>
            <person name="Mullet J.E."/>
        </authorList>
    </citation>
    <scope>NUCLEOTIDE SEQUENCE [LARGE SCALE GENOMIC DNA]</scope>
    <source>
        <strain evidence="3">cv. BTx623</strain>
    </source>
</reference>
<organism evidence="2 3">
    <name type="scientific">Sorghum bicolor</name>
    <name type="common">Sorghum</name>
    <name type="synonym">Sorghum vulgare</name>
    <dbReference type="NCBI Taxonomy" id="4558"/>
    <lineage>
        <taxon>Eukaryota</taxon>
        <taxon>Viridiplantae</taxon>
        <taxon>Streptophyta</taxon>
        <taxon>Embryophyta</taxon>
        <taxon>Tracheophyta</taxon>
        <taxon>Spermatophyta</taxon>
        <taxon>Magnoliopsida</taxon>
        <taxon>Liliopsida</taxon>
        <taxon>Poales</taxon>
        <taxon>Poaceae</taxon>
        <taxon>PACMAD clade</taxon>
        <taxon>Panicoideae</taxon>
        <taxon>Andropogonodae</taxon>
        <taxon>Andropogoneae</taxon>
        <taxon>Sorghinae</taxon>
        <taxon>Sorghum</taxon>
    </lineage>
</organism>
<proteinExistence type="predicted"/>
<dbReference type="AlphaFoldDB" id="A0A1W0W1U2"/>
<name>A0A1W0W1U2_SORBI</name>
<gene>
    <name evidence="2" type="ORF">SORBI_3002G015266</name>
</gene>
<reference evidence="2 3" key="1">
    <citation type="journal article" date="2009" name="Nature">
        <title>The Sorghum bicolor genome and the diversification of grasses.</title>
        <authorList>
            <person name="Paterson A.H."/>
            <person name="Bowers J.E."/>
            <person name="Bruggmann R."/>
            <person name="Dubchak I."/>
            <person name="Grimwood J."/>
            <person name="Gundlach H."/>
            <person name="Haberer G."/>
            <person name="Hellsten U."/>
            <person name="Mitros T."/>
            <person name="Poliakov A."/>
            <person name="Schmutz J."/>
            <person name="Spannagl M."/>
            <person name="Tang H."/>
            <person name="Wang X."/>
            <person name="Wicker T."/>
            <person name="Bharti A.K."/>
            <person name="Chapman J."/>
            <person name="Feltus F.A."/>
            <person name="Gowik U."/>
            <person name="Grigoriev I.V."/>
            <person name="Lyons E."/>
            <person name="Maher C.A."/>
            <person name="Martis M."/>
            <person name="Narechania A."/>
            <person name="Otillar R.P."/>
            <person name="Penning B.W."/>
            <person name="Salamov A.A."/>
            <person name="Wang Y."/>
            <person name="Zhang L."/>
            <person name="Carpita N.C."/>
            <person name="Freeling M."/>
            <person name="Gingle A.R."/>
            <person name="Hash C.T."/>
            <person name="Keller B."/>
            <person name="Klein P."/>
            <person name="Kresovich S."/>
            <person name="McCann M.C."/>
            <person name="Ming R."/>
            <person name="Peterson D.G."/>
            <person name="Mehboob-ur-Rahman"/>
            <person name="Ware D."/>
            <person name="Westhoff P."/>
            <person name="Mayer K.F."/>
            <person name="Messing J."/>
            <person name="Rokhsar D.S."/>
        </authorList>
    </citation>
    <scope>NUCLEOTIDE SEQUENCE [LARGE SCALE GENOMIC DNA]</scope>
    <source>
        <strain evidence="3">cv. BTx623</strain>
    </source>
</reference>
<dbReference type="InParanoid" id="A0A1W0W1U2"/>
<dbReference type="EMBL" id="CM000761">
    <property type="protein sequence ID" value="OQU88340.1"/>
    <property type="molecule type" value="Genomic_DNA"/>
</dbReference>
<evidence type="ECO:0000313" key="2">
    <source>
        <dbReference type="EMBL" id="OQU88340.1"/>
    </source>
</evidence>
<protein>
    <submittedName>
        <fullName evidence="2">Uncharacterized protein</fullName>
    </submittedName>
</protein>
<feature type="transmembrane region" description="Helical" evidence="1">
    <location>
        <begin position="30"/>
        <end position="50"/>
    </location>
</feature>
<evidence type="ECO:0000256" key="1">
    <source>
        <dbReference type="SAM" id="Phobius"/>
    </source>
</evidence>
<keyword evidence="1" id="KW-1133">Transmembrane helix</keyword>
<evidence type="ECO:0000313" key="3">
    <source>
        <dbReference type="Proteomes" id="UP000000768"/>
    </source>
</evidence>
<sequence>MPCPCYGAQVYLMLEVVLASAADLEPQFDWPGVSVLAIVNLGLHGVLFVLPHLYVDPEYKDYGVDALTKV</sequence>
<keyword evidence="1" id="KW-0812">Transmembrane</keyword>
<keyword evidence="3" id="KW-1185">Reference proteome</keyword>
<keyword evidence="1" id="KW-0472">Membrane</keyword>
<dbReference type="Gramene" id="OQU88340">
    <property type="protein sequence ID" value="OQU88340"/>
    <property type="gene ID" value="SORBI_3002G015266"/>
</dbReference>
<accession>A0A1W0W1U2</accession>
<dbReference type="Proteomes" id="UP000000768">
    <property type="component" value="Chromosome 2"/>
</dbReference>